<dbReference type="Proteomes" id="UP000007305">
    <property type="component" value="Chromosome 4"/>
</dbReference>
<keyword evidence="1" id="KW-0812">Transmembrane</keyword>
<evidence type="ECO:0000313" key="3">
    <source>
        <dbReference type="Proteomes" id="UP000007305"/>
    </source>
</evidence>
<dbReference type="EnsemblPlants" id="Zm00001eb168180_T001">
    <property type="protein sequence ID" value="Zm00001eb168180_P001"/>
    <property type="gene ID" value="Zm00001eb168180"/>
</dbReference>
<reference evidence="2" key="3">
    <citation type="submission" date="2021-05" db="UniProtKB">
        <authorList>
            <consortium name="EnsemblPlants"/>
        </authorList>
    </citation>
    <scope>IDENTIFICATION</scope>
    <source>
        <strain evidence="2">cv. B73</strain>
    </source>
</reference>
<keyword evidence="3" id="KW-1185">Reference proteome</keyword>
<dbReference type="Gramene" id="Zm00001eb168180_T001">
    <property type="protein sequence ID" value="Zm00001eb168180_P001"/>
    <property type="gene ID" value="Zm00001eb168180"/>
</dbReference>
<protein>
    <submittedName>
        <fullName evidence="2">Uncharacterized protein</fullName>
    </submittedName>
</protein>
<name>A0A804NKV2_MAIZE</name>
<keyword evidence="1" id="KW-0472">Membrane</keyword>
<accession>A0A804NKV2</accession>
<reference evidence="2" key="2">
    <citation type="submission" date="2019-07" db="EMBL/GenBank/DDBJ databases">
        <authorList>
            <person name="Seetharam A."/>
            <person name="Woodhouse M."/>
            <person name="Cannon E."/>
        </authorList>
    </citation>
    <scope>NUCLEOTIDE SEQUENCE [LARGE SCALE GENOMIC DNA]</scope>
    <source>
        <strain evidence="2">cv. B73</strain>
    </source>
</reference>
<sequence length="80" mass="8548">MVDKGPTAVTVVVEKVMVTVRAATRCPSSRRSRMSCSAAEASYLSSSHQAVTQLGIVSGFWLMCTFAGTTIIFTLVTMIT</sequence>
<evidence type="ECO:0000313" key="2">
    <source>
        <dbReference type="EnsemblPlants" id="Zm00001eb168180_P001"/>
    </source>
</evidence>
<proteinExistence type="predicted"/>
<evidence type="ECO:0000256" key="1">
    <source>
        <dbReference type="SAM" id="Phobius"/>
    </source>
</evidence>
<dbReference type="InParanoid" id="A0A804NKV2"/>
<organism evidence="2 3">
    <name type="scientific">Zea mays</name>
    <name type="common">Maize</name>
    <dbReference type="NCBI Taxonomy" id="4577"/>
    <lineage>
        <taxon>Eukaryota</taxon>
        <taxon>Viridiplantae</taxon>
        <taxon>Streptophyta</taxon>
        <taxon>Embryophyta</taxon>
        <taxon>Tracheophyta</taxon>
        <taxon>Spermatophyta</taxon>
        <taxon>Magnoliopsida</taxon>
        <taxon>Liliopsida</taxon>
        <taxon>Poales</taxon>
        <taxon>Poaceae</taxon>
        <taxon>PACMAD clade</taxon>
        <taxon>Panicoideae</taxon>
        <taxon>Andropogonodae</taxon>
        <taxon>Andropogoneae</taxon>
        <taxon>Tripsacinae</taxon>
        <taxon>Zea</taxon>
    </lineage>
</organism>
<keyword evidence="1" id="KW-1133">Transmembrane helix</keyword>
<dbReference type="AlphaFoldDB" id="A0A804NKV2"/>
<reference evidence="3" key="1">
    <citation type="journal article" date="2009" name="Science">
        <title>The B73 maize genome: complexity, diversity, and dynamics.</title>
        <authorList>
            <person name="Schnable P.S."/>
            <person name="Ware D."/>
            <person name="Fulton R.S."/>
            <person name="Stein J.C."/>
            <person name="Wei F."/>
            <person name="Pasternak S."/>
            <person name="Liang C."/>
            <person name="Zhang J."/>
            <person name="Fulton L."/>
            <person name="Graves T.A."/>
            <person name="Minx P."/>
            <person name="Reily A.D."/>
            <person name="Courtney L."/>
            <person name="Kruchowski S.S."/>
            <person name="Tomlinson C."/>
            <person name="Strong C."/>
            <person name="Delehaunty K."/>
            <person name="Fronick C."/>
            <person name="Courtney B."/>
            <person name="Rock S.M."/>
            <person name="Belter E."/>
            <person name="Du F."/>
            <person name="Kim K."/>
            <person name="Abbott R.M."/>
            <person name="Cotton M."/>
            <person name="Levy A."/>
            <person name="Marchetto P."/>
            <person name="Ochoa K."/>
            <person name="Jackson S.M."/>
            <person name="Gillam B."/>
            <person name="Chen W."/>
            <person name="Yan L."/>
            <person name="Higginbotham J."/>
            <person name="Cardenas M."/>
            <person name="Waligorski J."/>
            <person name="Applebaum E."/>
            <person name="Phelps L."/>
            <person name="Falcone J."/>
            <person name="Kanchi K."/>
            <person name="Thane T."/>
            <person name="Scimone A."/>
            <person name="Thane N."/>
            <person name="Henke J."/>
            <person name="Wang T."/>
            <person name="Ruppert J."/>
            <person name="Shah N."/>
            <person name="Rotter K."/>
            <person name="Hodges J."/>
            <person name="Ingenthron E."/>
            <person name="Cordes M."/>
            <person name="Kohlberg S."/>
            <person name="Sgro J."/>
            <person name="Delgado B."/>
            <person name="Mead K."/>
            <person name="Chinwalla A."/>
            <person name="Leonard S."/>
            <person name="Crouse K."/>
            <person name="Collura K."/>
            <person name="Kudrna D."/>
            <person name="Currie J."/>
            <person name="He R."/>
            <person name="Angelova A."/>
            <person name="Rajasekar S."/>
            <person name="Mueller T."/>
            <person name="Lomeli R."/>
            <person name="Scara G."/>
            <person name="Ko A."/>
            <person name="Delaney K."/>
            <person name="Wissotski M."/>
            <person name="Lopez G."/>
            <person name="Campos D."/>
            <person name="Braidotti M."/>
            <person name="Ashley E."/>
            <person name="Golser W."/>
            <person name="Kim H."/>
            <person name="Lee S."/>
            <person name="Lin J."/>
            <person name="Dujmic Z."/>
            <person name="Kim W."/>
            <person name="Talag J."/>
            <person name="Zuccolo A."/>
            <person name="Fan C."/>
            <person name="Sebastian A."/>
            <person name="Kramer M."/>
            <person name="Spiegel L."/>
            <person name="Nascimento L."/>
            <person name="Zutavern T."/>
            <person name="Miller B."/>
            <person name="Ambroise C."/>
            <person name="Muller S."/>
            <person name="Spooner W."/>
            <person name="Narechania A."/>
            <person name="Ren L."/>
            <person name="Wei S."/>
            <person name="Kumari S."/>
            <person name="Faga B."/>
            <person name="Levy M.J."/>
            <person name="McMahan L."/>
            <person name="Van Buren P."/>
            <person name="Vaughn M.W."/>
            <person name="Ying K."/>
            <person name="Yeh C.-T."/>
            <person name="Emrich S.J."/>
            <person name="Jia Y."/>
            <person name="Kalyanaraman A."/>
            <person name="Hsia A.-P."/>
            <person name="Barbazuk W.B."/>
            <person name="Baucom R.S."/>
            <person name="Brutnell T.P."/>
            <person name="Carpita N.C."/>
            <person name="Chaparro C."/>
            <person name="Chia J.-M."/>
            <person name="Deragon J.-M."/>
            <person name="Estill J.C."/>
            <person name="Fu Y."/>
            <person name="Jeddeloh J.A."/>
            <person name="Han Y."/>
            <person name="Lee H."/>
            <person name="Li P."/>
            <person name="Lisch D.R."/>
            <person name="Liu S."/>
            <person name="Liu Z."/>
            <person name="Nagel D.H."/>
            <person name="McCann M.C."/>
            <person name="SanMiguel P."/>
            <person name="Myers A.M."/>
            <person name="Nettleton D."/>
            <person name="Nguyen J."/>
            <person name="Penning B.W."/>
            <person name="Ponnala L."/>
            <person name="Schneider K.L."/>
            <person name="Schwartz D.C."/>
            <person name="Sharma A."/>
            <person name="Soderlund C."/>
            <person name="Springer N.M."/>
            <person name="Sun Q."/>
            <person name="Wang H."/>
            <person name="Waterman M."/>
            <person name="Westerman R."/>
            <person name="Wolfgruber T.K."/>
            <person name="Yang L."/>
            <person name="Yu Y."/>
            <person name="Zhang L."/>
            <person name="Zhou S."/>
            <person name="Zhu Q."/>
            <person name="Bennetzen J.L."/>
            <person name="Dawe R.K."/>
            <person name="Jiang J."/>
            <person name="Jiang N."/>
            <person name="Presting G.G."/>
            <person name="Wessler S.R."/>
            <person name="Aluru S."/>
            <person name="Martienssen R.A."/>
            <person name="Clifton S.W."/>
            <person name="McCombie W.R."/>
            <person name="Wing R.A."/>
            <person name="Wilson R.K."/>
        </authorList>
    </citation>
    <scope>NUCLEOTIDE SEQUENCE [LARGE SCALE GENOMIC DNA]</scope>
    <source>
        <strain evidence="3">cv. B73</strain>
    </source>
</reference>
<feature type="transmembrane region" description="Helical" evidence="1">
    <location>
        <begin position="60"/>
        <end position="79"/>
    </location>
</feature>